<gene>
    <name evidence="3" type="primary">rluA</name>
    <name evidence="3" type="ORF">GPUN_0514</name>
</gene>
<dbReference type="Gene3D" id="3.30.2350.10">
    <property type="entry name" value="Pseudouridine synthase"/>
    <property type="match status" value="1"/>
</dbReference>
<evidence type="ECO:0000256" key="1">
    <source>
        <dbReference type="ARBA" id="ARBA00010876"/>
    </source>
</evidence>
<dbReference type="InterPro" id="IPR050188">
    <property type="entry name" value="RluA_PseudoU_synthase"/>
</dbReference>
<dbReference type="RefSeq" id="WP_006003093.1">
    <property type="nucleotide sequence ID" value="NZ_BAET01000007.1"/>
</dbReference>
<dbReference type="EMBL" id="BAET01000007">
    <property type="protein sequence ID" value="GAB54660.1"/>
    <property type="molecule type" value="Genomic_DNA"/>
</dbReference>
<feature type="domain" description="Pseudouridine synthase RsuA/RluA-like" evidence="2">
    <location>
        <begin position="13"/>
        <end position="156"/>
    </location>
</feature>
<protein>
    <submittedName>
        <fullName evidence="3">tRNA pseudouridine32 synthase</fullName>
    </submittedName>
</protein>
<reference evidence="3 4" key="2">
    <citation type="journal article" date="2017" name="Antonie Van Leeuwenhoek">
        <title>Rhizobium rhizosphaerae sp. nov., a novel species isolated from rice rhizosphere.</title>
        <authorList>
            <person name="Zhao J.J."/>
            <person name="Zhang J."/>
            <person name="Zhang R.J."/>
            <person name="Zhang C.W."/>
            <person name="Yin H.Q."/>
            <person name="Zhang X.X."/>
        </authorList>
    </citation>
    <scope>NUCLEOTIDE SEQUENCE [LARGE SCALE GENOMIC DNA]</scope>
    <source>
        <strain evidence="3 4">ACAM 611</strain>
    </source>
</reference>
<comment type="similarity">
    <text evidence="1">Belongs to the pseudouridine synthase RluA family.</text>
</comment>
<name>H5T8N3_9ALTE</name>
<dbReference type="eggNOG" id="COG0564">
    <property type="taxonomic scope" value="Bacteria"/>
</dbReference>
<organism evidence="3 4">
    <name type="scientific">Glaciecola punicea ACAM 611</name>
    <dbReference type="NCBI Taxonomy" id="1121923"/>
    <lineage>
        <taxon>Bacteria</taxon>
        <taxon>Pseudomonadati</taxon>
        <taxon>Pseudomonadota</taxon>
        <taxon>Gammaproteobacteria</taxon>
        <taxon>Alteromonadales</taxon>
        <taxon>Alteromonadaceae</taxon>
        <taxon>Glaciecola</taxon>
    </lineage>
</organism>
<proteinExistence type="inferred from homology"/>
<dbReference type="GO" id="GO:0140098">
    <property type="term" value="F:catalytic activity, acting on RNA"/>
    <property type="evidence" value="ECO:0007669"/>
    <property type="project" value="UniProtKB-ARBA"/>
</dbReference>
<dbReference type="InterPro" id="IPR006224">
    <property type="entry name" value="PsdUridine_synth_RluA-like_CS"/>
</dbReference>
<dbReference type="GO" id="GO:0000455">
    <property type="term" value="P:enzyme-directed rRNA pseudouridine synthesis"/>
    <property type="evidence" value="ECO:0007669"/>
    <property type="project" value="TreeGrafter"/>
</dbReference>
<reference evidence="3 4" key="1">
    <citation type="journal article" date="2012" name="J. Bacteriol.">
        <title>Genome sequence of proteorhodopsin-containing sea ice bacterium Glaciecola punicea ACAM 611T.</title>
        <authorList>
            <person name="Qin Q.-L."/>
            <person name="Xie B.-B."/>
            <person name="Shu Y.-L."/>
            <person name="Rong J.-C."/>
            <person name="Zhao D.-L."/>
            <person name="Zhang X.-Y."/>
            <person name="Chen X.-L."/>
            <person name="Zhou B.-C."/>
            <person name="Zhanga Y.-Z."/>
        </authorList>
    </citation>
    <scope>NUCLEOTIDE SEQUENCE [LARGE SCALE GENOMIC DNA]</scope>
    <source>
        <strain evidence="3 4">ACAM 611</strain>
    </source>
</reference>
<evidence type="ECO:0000313" key="4">
    <source>
        <dbReference type="Proteomes" id="UP000053586"/>
    </source>
</evidence>
<dbReference type="CDD" id="cd02869">
    <property type="entry name" value="PseudoU_synth_RluA_like"/>
    <property type="match status" value="1"/>
</dbReference>
<dbReference type="NCBIfam" id="TIGR01621">
    <property type="entry name" value="RluA-like"/>
    <property type="match status" value="1"/>
</dbReference>
<evidence type="ECO:0000313" key="3">
    <source>
        <dbReference type="EMBL" id="GAB54660.1"/>
    </source>
</evidence>
<dbReference type="Proteomes" id="UP000053586">
    <property type="component" value="Unassembled WGS sequence"/>
</dbReference>
<dbReference type="STRING" id="56804.BAE46_12735"/>
<comment type="caution">
    <text evidence="3">The sequence shown here is derived from an EMBL/GenBank/DDBJ whole genome shotgun (WGS) entry which is preliminary data.</text>
</comment>
<dbReference type="OrthoDB" id="9807829at2"/>
<dbReference type="GO" id="GO:0009982">
    <property type="term" value="F:pseudouridine synthase activity"/>
    <property type="evidence" value="ECO:0007669"/>
    <property type="project" value="InterPro"/>
</dbReference>
<dbReference type="InterPro" id="IPR006508">
    <property type="entry name" value="PsdUridine_synth_RluA-like"/>
</dbReference>
<dbReference type="GO" id="GO:0003723">
    <property type="term" value="F:RNA binding"/>
    <property type="evidence" value="ECO:0007669"/>
    <property type="project" value="InterPro"/>
</dbReference>
<dbReference type="PANTHER" id="PTHR21600">
    <property type="entry name" value="MITOCHONDRIAL RNA PSEUDOURIDINE SYNTHASE"/>
    <property type="match status" value="1"/>
</dbReference>
<dbReference type="PANTHER" id="PTHR21600:SF87">
    <property type="entry name" value="RNA PSEUDOURIDYLATE SYNTHASE DOMAIN-CONTAINING PROTEIN 1"/>
    <property type="match status" value="1"/>
</dbReference>
<evidence type="ECO:0000259" key="2">
    <source>
        <dbReference type="Pfam" id="PF00849"/>
    </source>
</evidence>
<accession>H5T8N3</accession>
<dbReference type="SUPFAM" id="SSF55120">
    <property type="entry name" value="Pseudouridine synthase"/>
    <property type="match status" value="1"/>
</dbReference>
<sequence>MTSIIPIVYDHPDFLVINKPCDLPMHDPLASVCQVLCRQLSLDQLYLVHRLDSATSGCLLLAKNKLAAASLSQLFANKKIEKYYVAISDRKPKKKQGKVSGDMKKSRGGSYMLTKHANSLPKAITFFISKSTPDLGRVFYIKPVTGKTHQIRVALKSIGSAILGDTRYKGTNSDRLYLHSAMLVFSYKQDDFCIMCMPQTGNLFTPALLQDIAVIHHLPWPKYIPPILPPTHPHGVDSRKSV</sequence>
<dbReference type="InterPro" id="IPR020103">
    <property type="entry name" value="PsdUridine_synth_cat_dom_sf"/>
</dbReference>
<dbReference type="AlphaFoldDB" id="H5T8N3"/>
<keyword evidence="4" id="KW-1185">Reference proteome</keyword>
<dbReference type="InterPro" id="IPR006145">
    <property type="entry name" value="PsdUridine_synth_RsuA/RluA"/>
</dbReference>
<dbReference type="PROSITE" id="PS01129">
    <property type="entry name" value="PSI_RLU"/>
    <property type="match status" value="1"/>
</dbReference>
<dbReference type="Pfam" id="PF00849">
    <property type="entry name" value="PseudoU_synth_2"/>
    <property type="match status" value="1"/>
</dbReference>